<evidence type="ECO:0000313" key="1">
    <source>
        <dbReference type="Proteomes" id="UP000818029"/>
    </source>
</evidence>
<reference evidence="1" key="1">
    <citation type="journal article" date="2020" name="Nat. Genet.">
        <title>Genomic diversifications of five Gossypium allopolyploid species and their impact on cotton improvement.</title>
        <authorList>
            <person name="Chen Z.J."/>
            <person name="Sreedasyam A."/>
            <person name="Ando A."/>
            <person name="Song Q."/>
            <person name="De Santiago L.M."/>
            <person name="Hulse-Kemp A.M."/>
            <person name="Ding M."/>
            <person name="Ye W."/>
            <person name="Kirkbride R.C."/>
            <person name="Jenkins J."/>
            <person name="Plott C."/>
            <person name="Lovell J."/>
            <person name="Lin Y.M."/>
            <person name="Vaughn R."/>
            <person name="Liu B."/>
            <person name="Simpson S."/>
            <person name="Scheffler B.E."/>
            <person name="Wen L."/>
            <person name="Saski C.A."/>
            <person name="Grover C.E."/>
            <person name="Hu G."/>
            <person name="Conover J.L."/>
            <person name="Carlson J.W."/>
            <person name="Shu S."/>
            <person name="Boston L.B."/>
            <person name="Williams M."/>
            <person name="Peterson D.G."/>
            <person name="McGee K."/>
            <person name="Jones D.C."/>
            <person name="Wendel J.F."/>
            <person name="Stelly D.M."/>
            <person name="Grimwood J."/>
            <person name="Schmutz J."/>
        </authorList>
    </citation>
    <scope>NUCLEOTIDE SEQUENCE [LARGE SCALE GENOMIC DNA]</scope>
    <source>
        <strain evidence="1">cv. TM-1</strain>
    </source>
</reference>
<proteinExistence type="predicted"/>
<dbReference type="InterPro" id="IPR021109">
    <property type="entry name" value="Peptidase_aspartic_dom_sf"/>
</dbReference>
<dbReference type="PANTHER" id="PTHR33067:SF15">
    <property type="entry name" value="RNA-DIRECTED DNA POLYMERASE"/>
    <property type="match status" value="1"/>
</dbReference>
<dbReference type="Gene3D" id="2.40.70.10">
    <property type="entry name" value="Acid Proteases"/>
    <property type="match status" value="1"/>
</dbReference>
<protein>
    <submittedName>
        <fullName evidence="2">Uncharacterized protein</fullName>
    </submittedName>
</protein>
<sequence>MCDLGASINVMPLSIYKLLNAGPLKETSVTIQLADRSVVHLEGVLPDVLIKVNELIFPADFYIIDIEDDNSANTSGILLRRPFLSTAQTKINVRSGILTMEFDGEVVKFNVYEAMNRLSMISNVSNIDIIDPLTKLHLEYHDKDELQTVLCTSLDFDAIKELEEWITIEDSVHEKVAHMEASQLRKASSKTFELSSSQTKLVPFILQAPELELKTLPSYLKFAFLGEGNTLLVIISSKLSKIEEENLVRVLRDYKEIIGWTIADIKRLSPSTCMHKIQVVDNAVPKREA</sequence>
<dbReference type="Proteomes" id="UP000818029">
    <property type="component" value="Chromosome A08"/>
</dbReference>
<dbReference type="RefSeq" id="XP_040931937.1">
    <property type="nucleotide sequence ID" value="XM_041076003.1"/>
</dbReference>
<evidence type="ECO:0000313" key="2">
    <source>
        <dbReference type="RefSeq" id="XP_040931937.1"/>
    </source>
</evidence>
<dbReference type="PANTHER" id="PTHR33067">
    <property type="entry name" value="RNA-DIRECTED DNA POLYMERASE-RELATED"/>
    <property type="match status" value="1"/>
</dbReference>
<gene>
    <name evidence="2" type="primary">LOC121205076</name>
</gene>
<organism evidence="1 2">
    <name type="scientific">Gossypium hirsutum</name>
    <name type="common">Upland cotton</name>
    <name type="synonym">Gossypium mexicanum</name>
    <dbReference type="NCBI Taxonomy" id="3635"/>
    <lineage>
        <taxon>Eukaryota</taxon>
        <taxon>Viridiplantae</taxon>
        <taxon>Streptophyta</taxon>
        <taxon>Embryophyta</taxon>
        <taxon>Tracheophyta</taxon>
        <taxon>Spermatophyta</taxon>
        <taxon>Magnoliopsida</taxon>
        <taxon>eudicotyledons</taxon>
        <taxon>Gunneridae</taxon>
        <taxon>Pentapetalae</taxon>
        <taxon>rosids</taxon>
        <taxon>malvids</taxon>
        <taxon>Malvales</taxon>
        <taxon>Malvaceae</taxon>
        <taxon>Malvoideae</taxon>
        <taxon>Gossypium</taxon>
    </lineage>
</organism>
<name>A0ABM2YN22_GOSHI</name>
<dbReference type="CDD" id="cd00303">
    <property type="entry name" value="retropepsin_like"/>
    <property type="match status" value="1"/>
</dbReference>
<keyword evidence="1" id="KW-1185">Reference proteome</keyword>
<dbReference type="GeneID" id="121205076"/>
<accession>A0ABM2YN22</accession>
<reference evidence="2" key="2">
    <citation type="submission" date="2025-08" db="UniProtKB">
        <authorList>
            <consortium name="RefSeq"/>
        </authorList>
    </citation>
    <scope>IDENTIFICATION</scope>
</reference>